<accession>A0A8J4D1F6</accession>
<gene>
    <name evidence="2" type="ORF">Vretifemale_18704</name>
</gene>
<feature type="compositionally biased region" description="Basic and acidic residues" evidence="1">
    <location>
        <begin position="24"/>
        <end position="58"/>
    </location>
</feature>
<evidence type="ECO:0000256" key="1">
    <source>
        <dbReference type="SAM" id="MobiDB-lite"/>
    </source>
</evidence>
<feature type="non-terminal residue" evidence="2">
    <location>
        <position position="340"/>
    </location>
</feature>
<dbReference type="EMBL" id="BNCP01000062">
    <property type="protein sequence ID" value="GIL91037.1"/>
    <property type="molecule type" value="Genomic_DNA"/>
</dbReference>
<proteinExistence type="predicted"/>
<reference evidence="2" key="1">
    <citation type="journal article" date="2021" name="Proc. Natl. Acad. Sci. U.S.A.">
        <title>Three genomes in the algal genus Volvox reveal the fate of a haploid sex-determining region after a transition to homothallism.</title>
        <authorList>
            <person name="Yamamoto K."/>
            <person name="Hamaji T."/>
            <person name="Kawai-Toyooka H."/>
            <person name="Matsuzaki R."/>
            <person name="Takahashi F."/>
            <person name="Nishimura Y."/>
            <person name="Kawachi M."/>
            <person name="Noguchi H."/>
            <person name="Minakuchi Y."/>
            <person name="Umen J.G."/>
            <person name="Toyoda A."/>
            <person name="Nozaki H."/>
        </authorList>
    </citation>
    <scope>NUCLEOTIDE SEQUENCE</scope>
    <source>
        <strain evidence="2">NIES-3786</strain>
    </source>
</reference>
<comment type="caution">
    <text evidence="2">The sequence shown here is derived from an EMBL/GenBank/DDBJ whole genome shotgun (WGS) entry which is preliminary data.</text>
</comment>
<feature type="region of interest" description="Disordered" evidence="1">
    <location>
        <begin position="1"/>
        <end position="84"/>
    </location>
</feature>
<name>A0A8J4D1F6_9CHLO</name>
<feature type="compositionally biased region" description="Basic and acidic residues" evidence="1">
    <location>
        <begin position="1"/>
        <end position="14"/>
    </location>
</feature>
<feature type="region of interest" description="Disordered" evidence="1">
    <location>
        <begin position="311"/>
        <end position="340"/>
    </location>
</feature>
<evidence type="ECO:0000313" key="3">
    <source>
        <dbReference type="Proteomes" id="UP000747110"/>
    </source>
</evidence>
<feature type="compositionally biased region" description="Low complexity" evidence="1">
    <location>
        <begin position="70"/>
        <end position="80"/>
    </location>
</feature>
<evidence type="ECO:0000313" key="2">
    <source>
        <dbReference type="EMBL" id="GIL91037.1"/>
    </source>
</evidence>
<feature type="compositionally biased region" description="Polar residues" evidence="1">
    <location>
        <begin position="331"/>
        <end position="340"/>
    </location>
</feature>
<dbReference type="AlphaFoldDB" id="A0A8J4D1F6"/>
<protein>
    <submittedName>
        <fullName evidence="2">Uncharacterized protein</fullName>
    </submittedName>
</protein>
<sequence length="340" mass="35777">MDYGRVDRAARREVPPSGTLSRILRKDLRDQNSKTRSSLKADVKPPWRPAGRIEKPGEETGVPQEIGITSPAASPRSSAAHYFNNPASIPQPFLAAPPEPPAPLHHAPVPLWDGQLAANLPSSSSQIPSRDRSLQQAGPVSIIGSFAGGKLIAPDAKLPGAAWPLGTSNRRSSGGGPASVTRARAPLSARQSTLFTADGVELTAPTEDLYVRSKAAEAHLAHRESQVRPQAQLVETGRASGLASPFDESHSFHQQGMSVAAATPVMQANIRTQFTVTPVSGAAHPSGAFSRGEVSIRQELDPGGQSLLQAAHASARINPQVSREGAGGQQHVANRNQQLG</sequence>
<organism evidence="2 3">
    <name type="scientific">Volvox reticuliferus</name>
    <dbReference type="NCBI Taxonomy" id="1737510"/>
    <lineage>
        <taxon>Eukaryota</taxon>
        <taxon>Viridiplantae</taxon>
        <taxon>Chlorophyta</taxon>
        <taxon>core chlorophytes</taxon>
        <taxon>Chlorophyceae</taxon>
        <taxon>CS clade</taxon>
        <taxon>Chlamydomonadales</taxon>
        <taxon>Volvocaceae</taxon>
        <taxon>Volvox</taxon>
    </lineage>
</organism>
<dbReference type="Proteomes" id="UP000747110">
    <property type="component" value="Unassembled WGS sequence"/>
</dbReference>
<keyword evidence="3" id="KW-1185">Reference proteome</keyword>